<dbReference type="Proteomes" id="UP000320239">
    <property type="component" value="Unassembled WGS sequence"/>
</dbReference>
<keyword evidence="1" id="KW-0812">Transmembrane</keyword>
<organism evidence="3 4">
    <name type="scientific">Actinoplanes teichomyceticus</name>
    <dbReference type="NCBI Taxonomy" id="1867"/>
    <lineage>
        <taxon>Bacteria</taxon>
        <taxon>Bacillati</taxon>
        <taxon>Actinomycetota</taxon>
        <taxon>Actinomycetes</taxon>
        <taxon>Micromonosporales</taxon>
        <taxon>Micromonosporaceae</taxon>
        <taxon>Actinoplanes</taxon>
    </lineage>
</organism>
<evidence type="ECO:0000256" key="2">
    <source>
        <dbReference type="SAM" id="SignalP"/>
    </source>
</evidence>
<keyword evidence="2" id="KW-0732">Signal</keyword>
<feature type="signal peptide" evidence="2">
    <location>
        <begin position="1"/>
        <end position="24"/>
    </location>
</feature>
<keyword evidence="1" id="KW-0472">Membrane</keyword>
<accession>A0A561VS38</accession>
<feature type="transmembrane region" description="Helical" evidence="1">
    <location>
        <begin position="287"/>
        <end position="311"/>
    </location>
</feature>
<dbReference type="AlphaFoldDB" id="A0A561VS38"/>
<keyword evidence="1" id="KW-1133">Transmembrane helix</keyword>
<dbReference type="OrthoDB" id="4336304at2"/>
<dbReference type="EMBL" id="VIWY01000004">
    <property type="protein sequence ID" value="TWG14439.1"/>
    <property type="molecule type" value="Genomic_DNA"/>
</dbReference>
<evidence type="ECO:0000313" key="4">
    <source>
        <dbReference type="Proteomes" id="UP000320239"/>
    </source>
</evidence>
<name>A0A561VS38_ACTTI</name>
<sequence>MRRTVALLAAVSTVLGLTAGPALAQEGDVAWAVRTASNTYGSDRSSYSYAVNPGGSARDSLVVANRGAGPLRLSVYAADGLTTAAGQLDLLPRDRPSRGVGAWVEPATGTVTVPAGRTVEVPFTVSVPADATPGDYVGGILTSLAPPDPTARVAVERRLGIKIKLRVGGDLAPALAVEDLRVDWHGSAAAEGDARVTYTLHNTGNAVQSARQAVTLTGPFGWFRTDATAIAAPPQLLPGERWRVTVPVAGVAPAVLLTATATLTPLVTDESGSTTALRPVTASAHAWALPWALTVLLIAGPAAVAGGVVLTRRHRRRRTAREQARIQAAVAEALRGKAEAV</sequence>
<feature type="chain" id="PRO_5021819569" evidence="2">
    <location>
        <begin position="25"/>
        <end position="341"/>
    </location>
</feature>
<proteinExistence type="predicted"/>
<evidence type="ECO:0000256" key="1">
    <source>
        <dbReference type="SAM" id="Phobius"/>
    </source>
</evidence>
<comment type="caution">
    <text evidence="3">The sequence shown here is derived from an EMBL/GenBank/DDBJ whole genome shotgun (WGS) entry which is preliminary data.</text>
</comment>
<reference evidence="3 4" key="1">
    <citation type="submission" date="2019-06" db="EMBL/GenBank/DDBJ databases">
        <title>Sequencing the genomes of 1000 actinobacteria strains.</title>
        <authorList>
            <person name="Klenk H.-P."/>
        </authorList>
    </citation>
    <scope>NUCLEOTIDE SEQUENCE [LARGE SCALE GENOMIC DNA]</scope>
    <source>
        <strain evidence="3 4">DSM 43866</strain>
    </source>
</reference>
<protein>
    <submittedName>
        <fullName evidence="3">Uncharacterized protein DUF916</fullName>
    </submittedName>
</protein>
<gene>
    <name evidence="3" type="ORF">FHX34_104739</name>
</gene>
<evidence type="ECO:0000313" key="3">
    <source>
        <dbReference type="EMBL" id="TWG14439.1"/>
    </source>
</evidence>
<dbReference type="RefSeq" id="WP_122980410.1">
    <property type="nucleotide sequence ID" value="NZ_BOMX01000147.1"/>
</dbReference>
<keyword evidence="4" id="KW-1185">Reference proteome</keyword>